<sequence>MLRVGKTNLVYLVVLALFLVLAVREAVQSIRFSDVVFVGKRGVSHFRSEVLMRQRDSAVLDEGVCRSEIVSADVLGALENVNRQDIKANYDGWAEATTQADVSLRHALTCMPLRGELWAWMALVKRQAAENASELFSYLNMSYWTAPYELAAIRLRLEAEQSFSDETLNSFGNLQEKDLLSGLTFLPDFEAKTFAEEMQPLVRRNAEDLLPLIPAERRPLVEAQAGGQG</sequence>
<accession>A0A2C9DBF5</accession>
<evidence type="ECO:0000313" key="2">
    <source>
        <dbReference type="Proteomes" id="UP000223606"/>
    </source>
</evidence>
<evidence type="ECO:0000313" key="1">
    <source>
        <dbReference type="EMBL" id="SON57654.1"/>
    </source>
</evidence>
<dbReference type="Proteomes" id="UP000223606">
    <property type="component" value="Chromosome 1"/>
</dbReference>
<proteinExistence type="predicted"/>
<name>A0A2C9DBF5_9HYPH</name>
<dbReference type="EMBL" id="LT960614">
    <property type="protein sequence ID" value="SON57654.1"/>
    <property type="molecule type" value="Genomic_DNA"/>
</dbReference>
<keyword evidence="2" id="KW-1185">Reference proteome</keyword>
<dbReference type="RefSeq" id="WP_099557876.1">
    <property type="nucleotide sequence ID" value="NZ_LT960614.1"/>
</dbReference>
<organism evidence="1 2">
    <name type="scientific">Hartmannibacter diazotrophicus</name>
    <dbReference type="NCBI Taxonomy" id="1482074"/>
    <lineage>
        <taxon>Bacteria</taxon>
        <taxon>Pseudomonadati</taxon>
        <taxon>Pseudomonadota</taxon>
        <taxon>Alphaproteobacteria</taxon>
        <taxon>Hyphomicrobiales</taxon>
        <taxon>Pleomorphomonadaceae</taxon>
        <taxon>Hartmannibacter</taxon>
    </lineage>
</organism>
<protein>
    <submittedName>
        <fullName evidence="1">Uncharacterized protein</fullName>
    </submittedName>
</protein>
<reference evidence="2" key="1">
    <citation type="submission" date="2017-09" db="EMBL/GenBank/DDBJ databases">
        <title>Genome sequence of Nannocystis excedens DSM 71.</title>
        <authorList>
            <person name="Blom J."/>
        </authorList>
    </citation>
    <scope>NUCLEOTIDE SEQUENCE [LARGE SCALE GENOMIC DNA]</scope>
    <source>
        <strain evidence="2">type strain: E19</strain>
    </source>
</reference>
<gene>
    <name evidence="1" type="ORF">HDIA_4113</name>
</gene>
<dbReference type="AlphaFoldDB" id="A0A2C9DBF5"/>
<dbReference type="KEGG" id="hdi:HDIA_4113"/>
<dbReference type="OrthoDB" id="7906121at2"/>